<comment type="caution">
    <text evidence="1">The sequence shown here is derived from an EMBL/GenBank/DDBJ whole genome shotgun (WGS) entry which is preliminary data.</text>
</comment>
<name>A0A9N9ID85_9GLOM</name>
<evidence type="ECO:0000313" key="2">
    <source>
        <dbReference type="Proteomes" id="UP000789508"/>
    </source>
</evidence>
<dbReference type="OrthoDB" id="2150604at2759"/>
<dbReference type="PANTHER" id="PTHR28037">
    <property type="entry name" value="ALCOHOL O-ACETYLTRANSFERASE 1-RELATED"/>
    <property type="match status" value="1"/>
</dbReference>
<reference evidence="1" key="1">
    <citation type="submission" date="2021-06" db="EMBL/GenBank/DDBJ databases">
        <authorList>
            <person name="Kallberg Y."/>
            <person name="Tangrot J."/>
            <person name="Rosling A."/>
        </authorList>
    </citation>
    <scope>NUCLEOTIDE SEQUENCE</scope>
    <source>
        <strain evidence="1">FL130A</strain>
    </source>
</reference>
<sequence length="219" mass="25228">MSCESPLPPSVLRPLSPLERYYTIQHALNYYTNITSYVRYTHTKLSSIPFANVRTKITPILYRTLRALVLALPALSVAFFGLESNSPKFVHIPMIDLTSIVSFVTFNNEIEDQELERLLETQHEIGFHQDNFNIPLWRVIFVFNKGRNELGVLFVYHGIGDGQSSYALHNLFYKFLNENLNLFDSNAPIPDDHTIQVPIMPLPHPLNERISLRPPLHKI</sequence>
<feature type="non-terminal residue" evidence="1">
    <location>
        <position position="219"/>
    </location>
</feature>
<dbReference type="EMBL" id="CAJVPS010029491">
    <property type="protein sequence ID" value="CAG8728952.1"/>
    <property type="molecule type" value="Genomic_DNA"/>
</dbReference>
<dbReference type="PANTHER" id="PTHR28037:SF1">
    <property type="entry name" value="ALCOHOL O-ACETYLTRANSFERASE 1-RELATED"/>
    <property type="match status" value="1"/>
</dbReference>
<dbReference type="InterPro" id="IPR010828">
    <property type="entry name" value="Atf2/Sli1-like"/>
</dbReference>
<dbReference type="Proteomes" id="UP000789508">
    <property type="component" value="Unassembled WGS sequence"/>
</dbReference>
<organism evidence="1 2">
    <name type="scientific">Ambispora leptoticha</name>
    <dbReference type="NCBI Taxonomy" id="144679"/>
    <lineage>
        <taxon>Eukaryota</taxon>
        <taxon>Fungi</taxon>
        <taxon>Fungi incertae sedis</taxon>
        <taxon>Mucoromycota</taxon>
        <taxon>Glomeromycotina</taxon>
        <taxon>Glomeromycetes</taxon>
        <taxon>Archaeosporales</taxon>
        <taxon>Ambisporaceae</taxon>
        <taxon>Ambispora</taxon>
    </lineage>
</organism>
<proteinExistence type="predicted"/>
<dbReference type="GO" id="GO:0008080">
    <property type="term" value="F:N-acetyltransferase activity"/>
    <property type="evidence" value="ECO:0007669"/>
    <property type="project" value="TreeGrafter"/>
</dbReference>
<dbReference type="Pfam" id="PF07247">
    <property type="entry name" value="AATase"/>
    <property type="match status" value="1"/>
</dbReference>
<protein>
    <submittedName>
        <fullName evidence="1">11821_t:CDS:1</fullName>
    </submittedName>
</protein>
<dbReference type="InterPro" id="IPR052058">
    <property type="entry name" value="Alcohol_O-acetyltransferase"/>
</dbReference>
<gene>
    <name evidence="1" type="ORF">ALEPTO_LOCUS12549</name>
</gene>
<accession>A0A9N9ID85</accession>
<evidence type="ECO:0000313" key="1">
    <source>
        <dbReference type="EMBL" id="CAG8728952.1"/>
    </source>
</evidence>
<keyword evidence="2" id="KW-1185">Reference proteome</keyword>
<dbReference type="AlphaFoldDB" id="A0A9N9ID85"/>